<proteinExistence type="predicted"/>
<keyword evidence="1" id="KW-1133">Transmembrane helix</keyword>
<reference evidence="2 3" key="1">
    <citation type="submission" date="2021-04" db="EMBL/GenBank/DDBJ databases">
        <title>The genome sequence of type strain Ideonella paludis KCTC 32238.</title>
        <authorList>
            <person name="Liu Y."/>
        </authorList>
    </citation>
    <scope>NUCLEOTIDE SEQUENCE [LARGE SCALE GENOMIC DNA]</scope>
    <source>
        <strain evidence="2 3">KCTC 32238</strain>
    </source>
</reference>
<gene>
    <name evidence="2" type="ORF">KAK11_17140</name>
</gene>
<keyword evidence="1" id="KW-0812">Transmembrane</keyword>
<organism evidence="2 3">
    <name type="scientific">Ideonella paludis</name>
    <dbReference type="NCBI Taxonomy" id="1233411"/>
    <lineage>
        <taxon>Bacteria</taxon>
        <taxon>Pseudomonadati</taxon>
        <taxon>Pseudomonadota</taxon>
        <taxon>Betaproteobacteria</taxon>
        <taxon>Burkholderiales</taxon>
        <taxon>Sphaerotilaceae</taxon>
        <taxon>Ideonella</taxon>
    </lineage>
</organism>
<name>A0ABS5E206_9BURK</name>
<sequence length="155" mass="16399">MTDRLVRAARRRPRRGFGVIAAMVVLVMMAVLSAAIIRIGMSQQVTSAQAINGSKLSAAAASGVEYGLYLALKGSWTTCVNQTFSTQMSLFNGWVTTTCNSVVYNEGETAPGVPRTVRVFTITATACTSSVSCPDPAAATQSGYVERVRQAVVVN</sequence>
<feature type="transmembrane region" description="Helical" evidence="1">
    <location>
        <begin position="16"/>
        <end position="37"/>
    </location>
</feature>
<evidence type="ECO:0000256" key="1">
    <source>
        <dbReference type="SAM" id="Phobius"/>
    </source>
</evidence>
<accession>A0ABS5E206</accession>
<dbReference type="Proteomes" id="UP000672097">
    <property type="component" value="Unassembled WGS sequence"/>
</dbReference>
<comment type="caution">
    <text evidence="2">The sequence shown here is derived from an EMBL/GenBank/DDBJ whole genome shotgun (WGS) entry which is preliminary data.</text>
</comment>
<dbReference type="RefSeq" id="WP_210810495.1">
    <property type="nucleotide sequence ID" value="NZ_JAGQDG010000007.1"/>
</dbReference>
<dbReference type="EMBL" id="JAGQDG010000007">
    <property type="protein sequence ID" value="MBQ0937056.1"/>
    <property type="molecule type" value="Genomic_DNA"/>
</dbReference>
<keyword evidence="3" id="KW-1185">Reference proteome</keyword>
<evidence type="ECO:0000313" key="2">
    <source>
        <dbReference type="EMBL" id="MBQ0937056.1"/>
    </source>
</evidence>
<protein>
    <submittedName>
        <fullName evidence="2">MSHA biogenesis protein MshP</fullName>
    </submittedName>
</protein>
<evidence type="ECO:0000313" key="3">
    <source>
        <dbReference type="Proteomes" id="UP000672097"/>
    </source>
</evidence>
<keyword evidence="1" id="KW-0472">Membrane</keyword>